<sequence>MTDSLVASLDSGEKCIAVFLDLRKAFDTLSIPILLKKLENIGIRGQPLKLLSDYLKNRSQSVKVSDTVSDSLPVNYGAPQGSVLAPTLFLAYINDLCDLELANGQVVSFADDTALLFKGVNWRDAFDYAQRGVDKSILTYCIEVWGGAAQTHLMRLERAQRALLKVAYFLPVLHPTAQLYNKVQVLSGCQDRRRAARVAIDRHCTSPPPRSRRPHSQAGRRTDKTEKIPKN</sequence>
<evidence type="ECO:0000256" key="1">
    <source>
        <dbReference type="SAM" id="MobiDB-lite"/>
    </source>
</evidence>
<gene>
    <name evidence="3" type="ORF">PLXY2_LOCUS8497</name>
</gene>
<accession>A0A8S4FCT7</accession>
<dbReference type="PANTHER" id="PTHR33332">
    <property type="entry name" value="REVERSE TRANSCRIPTASE DOMAIN-CONTAINING PROTEIN"/>
    <property type="match status" value="1"/>
</dbReference>
<organism evidence="3 4">
    <name type="scientific">Plutella xylostella</name>
    <name type="common">Diamondback moth</name>
    <name type="synonym">Plutella maculipennis</name>
    <dbReference type="NCBI Taxonomy" id="51655"/>
    <lineage>
        <taxon>Eukaryota</taxon>
        <taxon>Metazoa</taxon>
        <taxon>Ecdysozoa</taxon>
        <taxon>Arthropoda</taxon>
        <taxon>Hexapoda</taxon>
        <taxon>Insecta</taxon>
        <taxon>Pterygota</taxon>
        <taxon>Neoptera</taxon>
        <taxon>Endopterygota</taxon>
        <taxon>Lepidoptera</taxon>
        <taxon>Glossata</taxon>
        <taxon>Ditrysia</taxon>
        <taxon>Yponomeutoidea</taxon>
        <taxon>Plutellidae</taxon>
        <taxon>Plutella</taxon>
    </lineage>
</organism>
<name>A0A8S4FCT7_PLUXY</name>
<protein>
    <submittedName>
        <fullName evidence="3">(diamondback moth) hypothetical protein</fullName>
    </submittedName>
</protein>
<dbReference type="Pfam" id="PF00078">
    <property type="entry name" value="RVT_1"/>
    <property type="match status" value="1"/>
</dbReference>
<proteinExistence type="predicted"/>
<dbReference type="AlphaFoldDB" id="A0A8S4FCT7"/>
<keyword evidence="4" id="KW-1185">Reference proteome</keyword>
<evidence type="ECO:0000313" key="4">
    <source>
        <dbReference type="Proteomes" id="UP000653454"/>
    </source>
</evidence>
<comment type="caution">
    <text evidence="3">The sequence shown here is derived from an EMBL/GenBank/DDBJ whole genome shotgun (WGS) entry which is preliminary data.</text>
</comment>
<dbReference type="InterPro" id="IPR000477">
    <property type="entry name" value="RT_dom"/>
</dbReference>
<feature type="compositionally biased region" description="Basic and acidic residues" evidence="1">
    <location>
        <begin position="220"/>
        <end position="231"/>
    </location>
</feature>
<dbReference type="Proteomes" id="UP000653454">
    <property type="component" value="Unassembled WGS sequence"/>
</dbReference>
<dbReference type="PROSITE" id="PS50878">
    <property type="entry name" value="RT_POL"/>
    <property type="match status" value="1"/>
</dbReference>
<reference evidence="3" key="1">
    <citation type="submission" date="2020-11" db="EMBL/GenBank/DDBJ databases">
        <authorList>
            <person name="Whiteford S."/>
        </authorList>
    </citation>
    <scope>NUCLEOTIDE SEQUENCE</scope>
</reference>
<feature type="region of interest" description="Disordered" evidence="1">
    <location>
        <begin position="201"/>
        <end position="231"/>
    </location>
</feature>
<evidence type="ECO:0000259" key="2">
    <source>
        <dbReference type="PROSITE" id="PS50878"/>
    </source>
</evidence>
<dbReference type="EMBL" id="CAJHNJ030000031">
    <property type="protein sequence ID" value="CAG9125730.1"/>
    <property type="molecule type" value="Genomic_DNA"/>
</dbReference>
<evidence type="ECO:0000313" key="3">
    <source>
        <dbReference type="EMBL" id="CAG9125730.1"/>
    </source>
</evidence>
<feature type="domain" description="Reverse transcriptase" evidence="2">
    <location>
        <begin position="1"/>
        <end position="170"/>
    </location>
</feature>